<evidence type="ECO:0000313" key="2">
    <source>
        <dbReference type="EMBL" id="MBU9713202.1"/>
    </source>
</evidence>
<name>A0ABS6JHT7_9BACI</name>
<dbReference type="Proteomes" id="UP000784880">
    <property type="component" value="Unassembled WGS sequence"/>
</dbReference>
<gene>
    <name evidence="2" type="ORF">KS419_15835</name>
</gene>
<keyword evidence="3" id="KW-1185">Reference proteome</keyword>
<feature type="domain" description="HTH cro/C1-type" evidence="1">
    <location>
        <begin position="15"/>
        <end position="46"/>
    </location>
</feature>
<proteinExistence type="predicted"/>
<comment type="caution">
    <text evidence="2">The sequence shown here is derived from an EMBL/GenBank/DDBJ whole genome shotgun (WGS) entry which is preliminary data.</text>
</comment>
<dbReference type="PROSITE" id="PS50943">
    <property type="entry name" value="HTH_CROC1"/>
    <property type="match status" value="1"/>
</dbReference>
<protein>
    <submittedName>
        <fullName evidence="2">Helix-turn-helix transcriptional regulator</fullName>
    </submittedName>
</protein>
<organism evidence="2 3">
    <name type="scientific">Evansella tamaricis</name>
    <dbReference type="NCBI Taxonomy" id="2069301"/>
    <lineage>
        <taxon>Bacteria</taxon>
        <taxon>Bacillati</taxon>
        <taxon>Bacillota</taxon>
        <taxon>Bacilli</taxon>
        <taxon>Bacillales</taxon>
        <taxon>Bacillaceae</taxon>
        <taxon>Evansella</taxon>
    </lineage>
</organism>
<dbReference type="RefSeq" id="WP_217067370.1">
    <property type="nucleotide sequence ID" value="NZ_JAHQCS010000126.1"/>
</dbReference>
<reference evidence="2 3" key="1">
    <citation type="submission" date="2021-06" db="EMBL/GenBank/DDBJ databases">
        <title>Bacillus sp. RD4P76, an endophyte from a halophyte.</title>
        <authorList>
            <person name="Sun J.-Q."/>
        </authorList>
    </citation>
    <scope>NUCLEOTIDE SEQUENCE [LARGE SCALE GENOMIC DNA]</scope>
    <source>
        <strain evidence="2 3">CGMCC 1.15917</strain>
    </source>
</reference>
<evidence type="ECO:0000259" key="1">
    <source>
        <dbReference type="PROSITE" id="PS50943"/>
    </source>
</evidence>
<accession>A0ABS6JHT7</accession>
<dbReference type="InterPro" id="IPR001387">
    <property type="entry name" value="Cro/C1-type_HTH"/>
</dbReference>
<dbReference type="Pfam" id="PF01381">
    <property type="entry name" value="HTH_3"/>
    <property type="match status" value="1"/>
</dbReference>
<evidence type="ECO:0000313" key="3">
    <source>
        <dbReference type="Proteomes" id="UP000784880"/>
    </source>
</evidence>
<dbReference type="EMBL" id="JAHQCS010000126">
    <property type="protein sequence ID" value="MBU9713202.1"/>
    <property type="molecule type" value="Genomic_DNA"/>
</dbReference>
<dbReference type="SMART" id="SM00530">
    <property type="entry name" value="HTH_XRE"/>
    <property type="match status" value="1"/>
</dbReference>
<dbReference type="CDD" id="cd00093">
    <property type="entry name" value="HTH_XRE"/>
    <property type="match status" value="1"/>
</dbReference>
<sequence>MNKSNDYLYLVGLNLEQIRELLNLTQEELATKMGVSRPTIVKIEQDPSRLNKQLAFAFFVAVTYEIRVRIRKVEELDPRAYSTPETIGKFTNAISGASLMPINNLSKIAPTTLGKVGAGIGFAIAAAAGQKFAERLMKKKASEDDPRLEISWDEEKAEKMIKVVKNRIFKAHDSILDCLHLTSFDIIRFVEKVEEGETAK</sequence>